<dbReference type="RefSeq" id="WP_206291124.1">
    <property type="nucleotide sequence ID" value="NZ_CP063458.1"/>
</dbReference>
<reference evidence="2 3" key="1">
    <citation type="submission" date="2020-10" db="EMBL/GenBank/DDBJ databases">
        <title>Wide distribution of Phycisphaera-like planctomycetes from WD2101 soil group in peatlands and genome analysis of the first cultivated representative.</title>
        <authorList>
            <person name="Dedysh S.N."/>
            <person name="Beletsky A.V."/>
            <person name="Ivanova A."/>
            <person name="Kulichevskaya I.S."/>
            <person name="Suzina N.E."/>
            <person name="Philippov D.A."/>
            <person name="Rakitin A.L."/>
            <person name="Mardanov A.V."/>
            <person name="Ravin N.V."/>
        </authorList>
    </citation>
    <scope>NUCLEOTIDE SEQUENCE [LARGE SCALE GENOMIC DNA]</scope>
    <source>
        <strain evidence="2 3">M1803</strain>
    </source>
</reference>
<sequence length="393" mass="44170">MAEAAGVSADTTAERNDVRMMRDYRYDLNGESLRIWRGEFHRHTELSPDGGGDGGLLDMWRYAIDAAAFDWIGDGDHDYGNGREYSWWTTQKAVTLFTLPGHFVPVYSYERSVVYPEGHRNCMFAQRGVRSLPRLPISSPDKFAPAPDTNLLYMYLHHFKGLCASHTSATQMGTDWRNNDPIVEPFVEIYQGDRNNYERPDAPRSAVTEAKLKQSTPEKESLGGWRPLGFVNLALLKGYRLAFQSSSDHISTHLSYCNVLISGEPTREAILDAIRKRRVYGATDNILADVRCRTGGTDHLMGEEFTTTDAPALRVKIVGAKNIAKVVIVKDDVVVHEITPNTRQVEFTWTDPKPTAGKTSYYYVRGEQAPDMDGASSGELVWASPMWIKYDGK</sequence>
<organism evidence="2 3">
    <name type="scientific">Humisphaera borealis</name>
    <dbReference type="NCBI Taxonomy" id="2807512"/>
    <lineage>
        <taxon>Bacteria</taxon>
        <taxon>Pseudomonadati</taxon>
        <taxon>Planctomycetota</taxon>
        <taxon>Phycisphaerae</taxon>
        <taxon>Tepidisphaerales</taxon>
        <taxon>Tepidisphaeraceae</taxon>
        <taxon>Humisphaera</taxon>
    </lineage>
</organism>
<evidence type="ECO:0000256" key="1">
    <source>
        <dbReference type="SAM" id="MobiDB-lite"/>
    </source>
</evidence>
<keyword evidence="3" id="KW-1185">Reference proteome</keyword>
<dbReference type="Gene3D" id="3.20.20.140">
    <property type="entry name" value="Metal-dependent hydrolases"/>
    <property type="match status" value="1"/>
</dbReference>
<evidence type="ECO:0000313" key="3">
    <source>
        <dbReference type="Proteomes" id="UP000593765"/>
    </source>
</evidence>
<feature type="region of interest" description="Disordered" evidence="1">
    <location>
        <begin position="194"/>
        <end position="218"/>
    </location>
</feature>
<dbReference type="EMBL" id="CP063458">
    <property type="protein sequence ID" value="QOV88155.1"/>
    <property type="molecule type" value="Genomic_DNA"/>
</dbReference>
<evidence type="ECO:0008006" key="4">
    <source>
        <dbReference type="Google" id="ProtNLM"/>
    </source>
</evidence>
<dbReference type="InterPro" id="IPR016195">
    <property type="entry name" value="Pol/histidinol_Pase-like"/>
</dbReference>
<gene>
    <name evidence="2" type="ORF">IPV69_18080</name>
</gene>
<protein>
    <recommendedName>
        <fullName evidence="4">DUF3604 domain-containing protein</fullName>
    </recommendedName>
</protein>
<dbReference type="KEGG" id="hbs:IPV69_18080"/>
<accession>A0A7M2WRH7</accession>
<dbReference type="SUPFAM" id="SSF89550">
    <property type="entry name" value="PHP domain-like"/>
    <property type="match status" value="1"/>
</dbReference>
<proteinExistence type="predicted"/>
<dbReference type="AlphaFoldDB" id="A0A7M2WRH7"/>
<name>A0A7M2WRH7_9BACT</name>
<evidence type="ECO:0000313" key="2">
    <source>
        <dbReference type="EMBL" id="QOV88155.1"/>
    </source>
</evidence>
<dbReference type="Proteomes" id="UP000593765">
    <property type="component" value="Chromosome"/>
</dbReference>